<reference evidence="1 2" key="1">
    <citation type="journal article" date="2003" name="Proc. Natl. Acad. Sci. U.S.A.">
        <title>Complete genome sequence of the marine planctomycete Pirellula sp. strain 1.</title>
        <authorList>
            <person name="Gloeckner F.O."/>
            <person name="Kube M."/>
            <person name="Bauer M."/>
            <person name="Teeling H."/>
            <person name="Lombardot T."/>
            <person name="Ludwig W."/>
            <person name="Gade D."/>
            <person name="Beck A."/>
            <person name="Borzym K."/>
            <person name="Heitmann K."/>
            <person name="Rabus R."/>
            <person name="Schlesner H."/>
            <person name="Amann R."/>
            <person name="Reinhardt R."/>
        </authorList>
    </citation>
    <scope>NUCLEOTIDE SEQUENCE [LARGE SCALE GENOMIC DNA]</scope>
    <source>
        <strain evidence="2">DSM 10527 / NCIMB 13988 / SH1</strain>
    </source>
</reference>
<accession>Q7UMC9</accession>
<dbReference type="Proteomes" id="UP000001025">
    <property type="component" value="Chromosome"/>
</dbReference>
<dbReference type="STRING" id="243090.RB8903"/>
<protein>
    <submittedName>
        <fullName evidence="1">Uncharacterized protein</fullName>
    </submittedName>
</protein>
<evidence type="ECO:0000313" key="2">
    <source>
        <dbReference type="Proteomes" id="UP000001025"/>
    </source>
</evidence>
<proteinExistence type="predicted"/>
<dbReference type="EMBL" id="BX294148">
    <property type="protein sequence ID" value="CAD75988.1"/>
    <property type="molecule type" value="Genomic_DNA"/>
</dbReference>
<keyword evidence="2" id="KW-1185">Reference proteome</keyword>
<evidence type="ECO:0000313" key="1">
    <source>
        <dbReference type="EMBL" id="CAD75988.1"/>
    </source>
</evidence>
<name>Q7UMC9_RHOBA</name>
<sequence>MKQQQANEDGEKLVYAAGGLFVTVARQMNSCRRSSTKRNAWCIRG</sequence>
<gene>
    <name evidence="1" type="ordered locus">RB8903</name>
</gene>
<dbReference type="KEGG" id="rba:RB8903"/>
<dbReference type="InParanoid" id="Q7UMC9"/>
<organism evidence="1 2">
    <name type="scientific">Rhodopirellula baltica (strain DSM 10527 / NCIMB 13988 / SH1)</name>
    <dbReference type="NCBI Taxonomy" id="243090"/>
    <lineage>
        <taxon>Bacteria</taxon>
        <taxon>Pseudomonadati</taxon>
        <taxon>Planctomycetota</taxon>
        <taxon>Planctomycetia</taxon>
        <taxon>Pirellulales</taxon>
        <taxon>Pirellulaceae</taxon>
        <taxon>Rhodopirellula</taxon>
    </lineage>
</organism>
<dbReference type="HOGENOM" id="CLU_3204505_0_0_0"/>
<dbReference type="EnsemblBacteria" id="CAD75988">
    <property type="protein sequence ID" value="CAD75988"/>
    <property type="gene ID" value="RB8903"/>
</dbReference>
<dbReference type="AlphaFoldDB" id="Q7UMC9"/>